<reference evidence="3" key="1">
    <citation type="submission" date="2014-03" db="EMBL/GenBank/DDBJ databases">
        <title>The Genome Sequence of Puccinia striiformis f. sp. tritici PST-78.</title>
        <authorList>
            <consortium name="The Broad Institute Genome Sequencing Platform"/>
            <person name="Cuomo C."/>
            <person name="Hulbert S."/>
            <person name="Chen X."/>
            <person name="Walker B."/>
            <person name="Young S.K."/>
            <person name="Zeng Q."/>
            <person name="Gargeya S."/>
            <person name="Fitzgerald M."/>
            <person name="Haas B."/>
            <person name="Abouelleil A."/>
            <person name="Alvarado L."/>
            <person name="Arachchi H.M."/>
            <person name="Berlin A.M."/>
            <person name="Chapman S.B."/>
            <person name="Goldberg J."/>
            <person name="Griggs A."/>
            <person name="Gujja S."/>
            <person name="Hansen M."/>
            <person name="Howarth C."/>
            <person name="Imamovic A."/>
            <person name="Larimer J."/>
            <person name="McCowan C."/>
            <person name="Montmayeur A."/>
            <person name="Murphy C."/>
            <person name="Neiman D."/>
            <person name="Pearson M."/>
            <person name="Priest M."/>
            <person name="Roberts A."/>
            <person name="Saif S."/>
            <person name="Shea T."/>
            <person name="Sisk P."/>
            <person name="Sykes S."/>
            <person name="Wortman J."/>
            <person name="Nusbaum C."/>
            <person name="Birren B."/>
        </authorList>
    </citation>
    <scope>NUCLEOTIDE SEQUENCE [LARGE SCALE GENOMIC DNA]</scope>
    <source>
        <strain evidence="3">race PST-78</strain>
    </source>
</reference>
<proteinExistence type="predicted"/>
<feature type="compositionally biased region" description="Basic and acidic residues" evidence="1">
    <location>
        <begin position="243"/>
        <end position="253"/>
    </location>
</feature>
<gene>
    <name evidence="2" type="ORF">PSTG_13747</name>
</gene>
<keyword evidence="3" id="KW-1185">Reference proteome</keyword>
<evidence type="ECO:0000256" key="1">
    <source>
        <dbReference type="SAM" id="MobiDB-lite"/>
    </source>
</evidence>
<feature type="region of interest" description="Disordered" evidence="1">
    <location>
        <begin position="218"/>
        <end position="323"/>
    </location>
</feature>
<sequence>MPPVLSTLKKQSHPFFGRGPFDITKALPPNIGNNSTYGQLPADSGITFNNPESGAEVNMKIKLHGYGSSSMSLMQDKLYFLSGRIIALNQKSAPVMYYDQELVFPLGDSESCPVSLSNKTSVVGFGVVVSKKEVDDSAPGQAHFKSLHVVLKHTDYDNQASPPQVLFHVRYKIPGNRNLSKTFGLFQTGREMVLSGYLNGYDLGTRMLEIQTLSVSLSSGPDTTAGTSTGDQTSSALPSRKRFQIDFDSDKESPSPAQDPSSDHMPTAPCPPLPTAHDSFPEAAAGQPAVNVPVPANKRKTNAKKGKAVEETTRAASATADEM</sequence>
<protein>
    <submittedName>
        <fullName evidence="2">Uncharacterized protein</fullName>
    </submittedName>
</protein>
<dbReference type="Proteomes" id="UP000054564">
    <property type="component" value="Unassembled WGS sequence"/>
</dbReference>
<evidence type="ECO:0000313" key="2">
    <source>
        <dbReference type="EMBL" id="KNE92835.1"/>
    </source>
</evidence>
<comment type="caution">
    <text evidence="2">The sequence shown here is derived from an EMBL/GenBank/DDBJ whole genome shotgun (WGS) entry which is preliminary data.</text>
</comment>
<organism evidence="2 3">
    <name type="scientific">Puccinia striiformis f. sp. tritici PST-78</name>
    <dbReference type="NCBI Taxonomy" id="1165861"/>
    <lineage>
        <taxon>Eukaryota</taxon>
        <taxon>Fungi</taxon>
        <taxon>Dikarya</taxon>
        <taxon>Basidiomycota</taxon>
        <taxon>Pucciniomycotina</taxon>
        <taxon>Pucciniomycetes</taxon>
        <taxon>Pucciniales</taxon>
        <taxon>Pucciniaceae</taxon>
        <taxon>Puccinia</taxon>
    </lineage>
</organism>
<evidence type="ECO:0000313" key="3">
    <source>
        <dbReference type="Proteomes" id="UP000054564"/>
    </source>
</evidence>
<dbReference type="AlphaFoldDB" id="A0A0L0V0M3"/>
<feature type="compositionally biased region" description="Polar residues" evidence="1">
    <location>
        <begin position="218"/>
        <end position="237"/>
    </location>
</feature>
<dbReference type="EMBL" id="AJIL01000152">
    <property type="protein sequence ID" value="KNE92835.1"/>
    <property type="molecule type" value="Genomic_DNA"/>
</dbReference>
<dbReference type="OrthoDB" id="2506684at2759"/>
<accession>A0A0L0V0M3</accession>
<name>A0A0L0V0M3_9BASI</name>
<feature type="compositionally biased region" description="Basic residues" evidence="1">
    <location>
        <begin position="297"/>
        <end position="306"/>
    </location>
</feature>